<keyword evidence="2" id="KW-0732">Signal</keyword>
<evidence type="ECO:0000256" key="1">
    <source>
        <dbReference type="SAM" id="MobiDB-lite"/>
    </source>
</evidence>
<sequence length="72" mass="7069">MTWQACARAWALCAALALLAGCAGTPSAGGDASGPLYKRSSGPQGNAVTDVGGGSSGVTVYGEIDLGVGRRR</sequence>
<feature type="region of interest" description="Disordered" evidence="1">
    <location>
        <begin position="25"/>
        <end position="57"/>
    </location>
</feature>
<organism evidence="3 4">
    <name type="scientific">Acidovorax temperans</name>
    <dbReference type="NCBI Taxonomy" id="80878"/>
    <lineage>
        <taxon>Bacteria</taxon>
        <taxon>Pseudomonadati</taxon>
        <taxon>Pseudomonadota</taxon>
        <taxon>Betaproteobacteria</taxon>
        <taxon>Burkholderiales</taxon>
        <taxon>Comamonadaceae</taxon>
        <taxon>Acidovorax</taxon>
    </lineage>
</organism>
<feature type="signal peptide" evidence="2">
    <location>
        <begin position="1"/>
        <end position="28"/>
    </location>
</feature>
<accession>A0A0D7KET1</accession>
<proteinExistence type="predicted"/>
<dbReference type="EMBL" id="JXYQ01000010">
    <property type="protein sequence ID" value="KJA11713.1"/>
    <property type="molecule type" value="Genomic_DNA"/>
</dbReference>
<dbReference type="RefSeq" id="WP_044396214.1">
    <property type="nucleotide sequence ID" value="NZ_JXYQ01000010.1"/>
</dbReference>
<keyword evidence="4" id="KW-1185">Reference proteome</keyword>
<evidence type="ECO:0000256" key="2">
    <source>
        <dbReference type="SAM" id="SignalP"/>
    </source>
</evidence>
<dbReference type="AlphaFoldDB" id="A0A0D7KET1"/>
<evidence type="ECO:0000313" key="4">
    <source>
        <dbReference type="Proteomes" id="UP000032566"/>
    </source>
</evidence>
<feature type="chain" id="PRO_5002320677" evidence="2">
    <location>
        <begin position="29"/>
        <end position="72"/>
    </location>
</feature>
<gene>
    <name evidence="3" type="ORF">RP29_04365</name>
</gene>
<protein>
    <submittedName>
        <fullName evidence="3">Uncharacterized protein</fullName>
    </submittedName>
</protein>
<comment type="caution">
    <text evidence="3">The sequence shown here is derived from an EMBL/GenBank/DDBJ whole genome shotgun (WGS) entry which is preliminary data.</text>
</comment>
<reference evidence="3 4" key="1">
    <citation type="submission" date="2014-12" db="EMBL/GenBank/DDBJ databases">
        <title>Isolation of bacteria from lake water.</title>
        <authorList>
            <person name="Sheng K.-Y."/>
            <person name="Chin P.-S."/>
            <person name="Chan K.-G."/>
            <person name="Tan G.S."/>
        </authorList>
    </citation>
    <scope>NUCLEOTIDE SEQUENCE [LARGE SCALE GENOMIC DNA]</scope>
    <source>
        <strain evidence="3 4">KY4</strain>
    </source>
</reference>
<name>A0A0D7KET1_9BURK</name>
<dbReference type="Proteomes" id="UP000032566">
    <property type="component" value="Unassembled WGS sequence"/>
</dbReference>
<evidence type="ECO:0000313" key="3">
    <source>
        <dbReference type="EMBL" id="KJA11713.1"/>
    </source>
</evidence>
<dbReference type="STRING" id="80878.RP29_04365"/>
<dbReference type="PATRIC" id="fig|80878.5.peg.82"/>